<gene>
    <name evidence="6" type="ORF">FGF68_10040</name>
</gene>
<dbReference type="PANTHER" id="PTHR12338:SF8">
    <property type="entry name" value="HEME_HEMOPEXIN-BINDING PROTEIN"/>
    <property type="match status" value="1"/>
</dbReference>
<feature type="compositionally biased region" description="Low complexity" evidence="4">
    <location>
        <begin position="852"/>
        <end position="868"/>
    </location>
</feature>
<dbReference type="InterPro" id="IPR012334">
    <property type="entry name" value="Pectin_lyas_fold"/>
</dbReference>
<dbReference type="InterPro" id="IPR011493">
    <property type="entry name" value="GLUG"/>
</dbReference>
<evidence type="ECO:0000256" key="1">
    <source>
        <dbReference type="ARBA" id="ARBA00004613"/>
    </source>
</evidence>
<dbReference type="SUPFAM" id="SSF51126">
    <property type="entry name" value="Pectin lyase-like"/>
    <property type="match status" value="1"/>
</dbReference>
<comment type="caution">
    <text evidence="6">The sequence shown here is derived from an EMBL/GenBank/DDBJ whole genome shotgun (WGS) entry which is preliminary data.</text>
</comment>
<organism evidence="6 7">
    <name type="scientific">Prosthecochloris vibrioformis</name>
    <name type="common">Chlorobium vibrioforme</name>
    <dbReference type="NCBI Taxonomy" id="1098"/>
    <lineage>
        <taxon>Bacteria</taxon>
        <taxon>Pseudomonadati</taxon>
        <taxon>Chlorobiota</taxon>
        <taxon>Chlorobiia</taxon>
        <taxon>Chlorobiales</taxon>
        <taxon>Chlorobiaceae</taxon>
        <taxon>Prosthecochloris</taxon>
    </lineage>
</organism>
<dbReference type="AlphaFoldDB" id="A0A5C4RSN6"/>
<evidence type="ECO:0000313" key="6">
    <source>
        <dbReference type="EMBL" id="TNJ34170.1"/>
    </source>
</evidence>
<dbReference type="PANTHER" id="PTHR12338">
    <property type="entry name" value="AUTOTRANSPORTER"/>
    <property type="match status" value="1"/>
</dbReference>
<protein>
    <submittedName>
        <fullName evidence="6">Filamentous hemagglutinin N-terminal domain-containing protein</fullName>
    </submittedName>
</protein>
<evidence type="ECO:0000256" key="2">
    <source>
        <dbReference type="ARBA" id="ARBA00022525"/>
    </source>
</evidence>
<dbReference type="Gene3D" id="2.160.20.110">
    <property type="match status" value="2"/>
</dbReference>
<dbReference type="InterPro" id="IPR011050">
    <property type="entry name" value="Pectin_lyase_fold/virulence"/>
</dbReference>
<proteinExistence type="predicted"/>
<dbReference type="Pfam" id="PF05860">
    <property type="entry name" value="TPS"/>
    <property type="match status" value="1"/>
</dbReference>
<keyword evidence="2" id="KW-0964">Secreted</keyword>
<dbReference type="SMART" id="SM00912">
    <property type="entry name" value="Haemagg_act"/>
    <property type="match status" value="1"/>
</dbReference>
<evidence type="ECO:0000256" key="4">
    <source>
        <dbReference type="SAM" id="MobiDB-lite"/>
    </source>
</evidence>
<dbReference type="Proteomes" id="UP000309544">
    <property type="component" value="Unassembled WGS sequence"/>
</dbReference>
<evidence type="ECO:0000313" key="7">
    <source>
        <dbReference type="Proteomes" id="UP000309544"/>
    </source>
</evidence>
<accession>A0A5C4RSN6</accession>
<dbReference type="GO" id="GO:0005576">
    <property type="term" value="C:extracellular region"/>
    <property type="evidence" value="ECO:0007669"/>
    <property type="project" value="UniProtKB-SubCell"/>
</dbReference>
<evidence type="ECO:0000256" key="3">
    <source>
        <dbReference type="ARBA" id="ARBA00022729"/>
    </source>
</evidence>
<dbReference type="NCBIfam" id="TIGR01901">
    <property type="entry name" value="adhes_NPXG"/>
    <property type="match status" value="1"/>
</dbReference>
<dbReference type="Pfam" id="PF07581">
    <property type="entry name" value="Glug"/>
    <property type="match status" value="4"/>
</dbReference>
<keyword evidence="7" id="KW-1185">Reference proteome</keyword>
<feature type="domain" description="Filamentous haemagglutinin FhaB/tRNA nuclease CdiA-like TPS" evidence="5">
    <location>
        <begin position="41"/>
        <end position="153"/>
    </location>
</feature>
<feature type="compositionally biased region" description="Basic and acidic residues" evidence="4">
    <location>
        <begin position="1026"/>
        <end position="1036"/>
    </location>
</feature>
<reference evidence="6 7" key="1">
    <citation type="submission" date="2019-05" db="EMBL/GenBank/DDBJ databases">
        <title>Draft Whole-Genome sequence of the green sulfur bacterium Prosthecochloris vibrioformis DSM 260.</title>
        <authorList>
            <person name="Meyer T.E."/>
            <person name="Kyndt J.A."/>
        </authorList>
    </citation>
    <scope>NUCLEOTIDE SEQUENCE [LARGE SCALE GENOMIC DNA]</scope>
    <source>
        <strain evidence="6 7">DSM 260</strain>
    </source>
</reference>
<sequence length="1178" mass="121592">MQSFLSEDENVMIIMNRILSFALAGVSAFCVVTARADALDPAELPSGATISRGSGSIETSGSTMTVRQNSENMIAEWNSFNIGSSASVEFVQPGSEATALNRIHSVSPTRIQGQLSSNGRVFLLNSSGIVIGQDAQVNVGGLLATSLEMTDDDFLDGHYRLVGHAHGGDIVNDGTIRVPEGGVIALVAPVVDNRGYIDARKGEVILASAGSVLLRFGGDDGISYEIDAGAVDAVTGNSGVISATGGIVVMTAEAANDLSGAAVNNSGIIEARTVSGKEGRIVLLADMQSGTTLVSGTLDASAPDGGDGGFIETSGAKVEIADGTGITTRSETGQTGMWLIDPDDYTIAETGGDITGQELSDNLTVTNVTIQTAEGTGGHGDIFVNDEVEWEQHTLRLEADRNIEINRVMTASADSRLEMTTGTDGTVTCGLDADGFHGRVDFPDRTGTGFLRIDGNEYTVIDNPASVQDISSDLDGYYALGAHIDASPTAAWNDGAGFAPIGSPETETYFTGTIDGLGHDISELAISRPDRDNLGLFAVNEGHISNIGLEGGAVSGDGYSVGSLTGINDGTITNSFSTVSVQGYGDVGGLVGGNNGMVSGSYAAGTVTGLNSVGGLVGANYATIDNSFATGPVTGQSTVGGLVGMNDDALTDSYATGTVTGHYVVGGLAGYNWSTITRSYAIGAIEGYSDVGGLAGVNDAVIDQSYATGEVSGHESVGGLVGCLCSDAEIRQAFAEGDVSGGLDVGGLVGYSYFGTIENSYARGAVTGLSSDQIAYPDLGDVVDALMGGFGEIDPGDSEIILSSAVGGLVGMNDAGSIEYSYATGPVQGNEFVGGLVGKQSGGSVSRSFWDSETTGQATSAGAGTGVSTSDMQSLGTYLHEDAGWNISEDETEVSTWMITDGYPFLRNVSEWVPLEVPEPPGTEEPGNAADVVEERSNRIEIPVYENSNERQELWADNREDTPGDLIITEENSAGDRAMPGHRGDIRVVPEPQDQQVRTALSELSPSEPIPGRKAQAAAVAADGETDPHRSKRNDGPVDSGEQMAANGNFRNDSGSKSFADHVRALFGGLFQGYGDFPLGNIVVGGSSILLILGGAKLLVQYAAGAKGLPQIGRLARNLAGGASSTLALFKKDPEVSVSQQLDDGQQQFEPDDVEFDPEGFSLELRLDMGVQEFAADE</sequence>
<feature type="region of interest" description="Disordered" evidence="4">
    <location>
        <begin position="1000"/>
        <end position="1043"/>
    </location>
</feature>
<dbReference type="EMBL" id="VDCI01000011">
    <property type="protein sequence ID" value="TNJ34170.1"/>
    <property type="molecule type" value="Genomic_DNA"/>
</dbReference>
<dbReference type="InterPro" id="IPR050909">
    <property type="entry name" value="Bact_Autotransporter_VF"/>
</dbReference>
<dbReference type="Gene3D" id="2.160.20.10">
    <property type="entry name" value="Single-stranded right-handed beta-helix, Pectin lyase-like"/>
    <property type="match status" value="1"/>
</dbReference>
<name>A0A5C4RSN6_PROVB</name>
<keyword evidence="3" id="KW-0732">Signal</keyword>
<feature type="region of interest" description="Disordered" evidence="4">
    <location>
        <begin position="847"/>
        <end position="868"/>
    </location>
</feature>
<comment type="subcellular location">
    <subcellularLocation>
        <location evidence="1">Secreted</location>
    </subcellularLocation>
</comment>
<dbReference type="InterPro" id="IPR008638">
    <property type="entry name" value="FhaB/CdiA-like_TPS"/>
</dbReference>
<evidence type="ECO:0000259" key="5">
    <source>
        <dbReference type="SMART" id="SM00912"/>
    </source>
</evidence>